<reference evidence="4 5" key="1">
    <citation type="submission" date="2019-12" db="EMBL/GenBank/DDBJ databases">
        <title>The whole genome sequencing of a strain isolated from a Mars analog, Dalangtan Playa.</title>
        <authorList>
            <person name="Huang T."/>
        </authorList>
    </citation>
    <scope>NUCLEOTIDE SEQUENCE [LARGE SCALE GENOMIC DNA]</scope>
    <source>
        <strain evidence="4 5">DP4-553-S</strain>
    </source>
</reference>
<keyword evidence="5" id="KW-1185">Reference proteome</keyword>
<dbReference type="Gene3D" id="3.40.50.300">
    <property type="entry name" value="P-loop containing nucleotide triphosphate hydrolases"/>
    <property type="match status" value="2"/>
</dbReference>
<sequence length="980" mass="115441">MKLLAAHIYGFGKWQDFRVKFPEENLFLISGPNESGKSTIRQFLLFILFGLPPKQREFFRPKTGGKIGGRLKLWTEEAGMFYIERTHEKQSGEAVCYLPDGSVKGSDWWSKQLKGMNRESFESVFSFDADDLMKLHAMKADELGELLLGVGMTGTDKIYSIEKQLENELDKRFKPHGKNPEINSQLNKLASMQQEWIQLQEQEESYQQQKKAETELVSYLEMIQRDLEDAKAVRTKQEKLVQALPILYMLAEEEGKWTQLPETDHFPENGLERYEYLQEQLLPLRSRLAVLESNEREYRQEIWTLHQQLWPKEKLERAEALGADYETYQQQASQLDYLKQMRKKAVTELKQQVNDLHLDFNWEQLGSLSMPFHLEDSWHQIKEAEQQVEAEWESIEREERSTEEQLRSLREEQRRLDTGILEESKAVELQQMIDEKRTQKYVESSNRNPVFPDQFDQWRKRQAWTLLGATAIGAVLLGTAAFLSDIKSFYAIGLILFLVGMVPVWRTRRLPDPASEREPVTLRWTETDYKEAEEKLRRHYQILDEQHSINGQIKQRSLQLLKLSERKKFIQEKQLQVERQIREQKSQYPFLTDVAPAYWPKLYHKLNACMEKYHSLIRLDQEQDELIQQMEDYRKTLTVFFKEDGLDEADKTSDFVHLLLEQLETQRQIRQTLSQYEEWLERTIRERERLLEEMQPYEQDTVLLFKTAGVQNEEEFRRLGRQQQEAHSIRGKMDSCRSQLAPLLSRNEISHYLDNLPSQAEAEQGLEQIENKLEELESRMDASRQQLADIRSKISGMERSEHFSQFKHQYSGEIEQLKKQVKQWAVYQTAKEILAETKRSYQQDYLPHTLKAAAAHFHKLTDGKYADIFPPKEGRPFSVSDQEGFRYAVEELSKGTADQLYVSLRLALSSVYQAEKMPFFIDDAFVHFDQKREEEFGSILKNIADQQQQIILFSSSKSIQKSLEEVPVIDLENREVMELA</sequence>
<protein>
    <submittedName>
        <fullName evidence="4">AAA family ATPase</fullName>
    </submittedName>
</protein>
<evidence type="ECO:0000259" key="3">
    <source>
        <dbReference type="Pfam" id="PF13514"/>
    </source>
</evidence>
<accession>A0ABX7VSN1</accession>
<name>A0ABX7VSN1_9BACI</name>
<feature type="coiled-coil region" evidence="1">
    <location>
        <begin position="189"/>
        <end position="240"/>
    </location>
</feature>
<evidence type="ECO:0000256" key="1">
    <source>
        <dbReference type="SAM" id="Coils"/>
    </source>
</evidence>
<feature type="domain" description="YhaN AAA" evidence="3">
    <location>
        <begin position="1"/>
        <end position="200"/>
    </location>
</feature>
<gene>
    <name evidence="4" type="ORF">ERJ70_04435</name>
</gene>
<feature type="transmembrane region" description="Helical" evidence="2">
    <location>
        <begin position="489"/>
        <end position="507"/>
    </location>
</feature>
<organism evidence="4 5">
    <name type="scientific">Sediminibacillus dalangtanensis</name>
    <dbReference type="NCBI Taxonomy" id="2729421"/>
    <lineage>
        <taxon>Bacteria</taxon>
        <taxon>Bacillati</taxon>
        <taxon>Bacillota</taxon>
        <taxon>Bacilli</taxon>
        <taxon>Bacillales</taxon>
        <taxon>Bacillaceae</taxon>
        <taxon>Sediminibacillus</taxon>
    </lineage>
</organism>
<dbReference type="InterPro" id="IPR038734">
    <property type="entry name" value="YhaN_AAA"/>
</dbReference>
<dbReference type="PANTHER" id="PTHR41259:SF1">
    <property type="entry name" value="DOUBLE-STRAND BREAK REPAIR RAD50 ATPASE, PUTATIVE-RELATED"/>
    <property type="match status" value="1"/>
</dbReference>
<dbReference type="InterPro" id="IPR027417">
    <property type="entry name" value="P-loop_NTPase"/>
</dbReference>
<dbReference type="EMBL" id="CP046956">
    <property type="protein sequence ID" value="QTM98610.1"/>
    <property type="molecule type" value="Genomic_DNA"/>
</dbReference>
<evidence type="ECO:0000256" key="2">
    <source>
        <dbReference type="SAM" id="Phobius"/>
    </source>
</evidence>
<keyword evidence="1" id="KW-0175">Coiled coil</keyword>
<keyword evidence="2" id="KW-0812">Transmembrane</keyword>
<feature type="coiled-coil region" evidence="1">
    <location>
        <begin position="759"/>
        <end position="793"/>
    </location>
</feature>
<keyword evidence="2" id="KW-0472">Membrane</keyword>
<feature type="coiled-coil region" evidence="1">
    <location>
        <begin position="673"/>
        <end position="700"/>
    </location>
</feature>
<evidence type="ECO:0000313" key="4">
    <source>
        <dbReference type="EMBL" id="QTM98610.1"/>
    </source>
</evidence>
<dbReference type="PANTHER" id="PTHR41259">
    <property type="entry name" value="DOUBLE-STRAND BREAK REPAIR RAD50 ATPASE, PUTATIVE-RELATED"/>
    <property type="match status" value="1"/>
</dbReference>
<dbReference type="Proteomes" id="UP000665043">
    <property type="component" value="Chromosome"/>
</dbReference>
<proteinExistence type="predicted"/>
<dbReference type="Pfam" id="PF13514">
    <property type="entry name" value="AAA_27"/>
    <property type="match status" value="1"/>
</dbReference>
<evidence type="ECO:0000313" key="5">
    <source>
        <dbReference type="Proteomes" id="UP000665043"/>
    </source>
</evidence>
<keyword evidence="2" id="KW-1133">Transmembrane helix</keyword>
<feature type="transmembrane region" description="Helical" evidence="2">
    <location>
        <begin position="463"/>
        <end position="483"/>
    </location>
</feature>
<dbReference type="SUPFAM" id="SSF52540">
    <property type="entry name" value="P-loop containing nucleoside triphosphate hydrolases"/>
    <property type="match status" value="1"/>
</dbReference>
<dbReference type="RefSeq" id="WP_209367457.1">
    <property type="nucleotide sequence ID" value="NZ_CP046956.1"/>
</dbReference>